<dbReference type="PANTHER" id="PTHR35786:SF1">
    <property type="entry name" value="REDOX-SENSING TRANSCRIPTIONAL REPRESSOR REX 1"/>
    <property type="match status" value="1"/>
</dbReference>
<dbReference type="InterPro" id="IPR009718">
    <property type="entry name" value="Rex_DNA-bd_C_dom"/>
</dbReference>
<keyword evidence="6 7" id="KW-0804">Transcription</keyword>
<dbReference type="NCBIfam" id="NF003994">
    <property type="entry name" value="PRK05472.2-3"/>
    <property type="match status" value="1"/>
</dbReference>
<evidence type="ECO:0000256" key="7">
    <source>
        <dbReference type="HAMAP-Rule" id="MF_01131"/>
    </source>
</evidence>
<keyword evidence="1 7" id="KW-0963">Cytoplasm</keyword>
<dbReference type="Gene3D" id="1.10.10.10">
    <property type="entry name" value="Winged helix-like DNA-binding domain superfamily/Winged helix DNA-binding domain"/>
    <property type="match status" value="1"/>
</dbReference>
<comment type="similarity">
    <text evidence="7">Belongs to the transcriptional regulatory Rex family.</text>
</comment>
<feature type="domain" description="CoA-binding" evidence="8">
    <location>
        <begin position="109"/>
        <end position="210"/>
    </location>
</feature>
<dbReference type="NCBIfam" id="NF003996">
    <property type="entry name" value="PRK05472.2-5"/>
    <property type="match status" value="1"/>
</dbReference>
<keyword evidence="5 7" id="KW-0238">DNA-binding</keyword>
<dbReference type="PATRIC" id="fig|1398.22.peg.1212"/>
<dbReference type="Pfam" id="PF02629">
    <property type="entry name" value="CoA_binding"/>
    <property type="match status" value="1"/>
</dbReference>
<feature type="DNA-binding region" description="H-T-H motif" evidence="7">
    <location>
        <begin position="46"/>
        <end position="85"/>
    </location>
</feature>
<dbReference type="InterPro" id="IPR022876">
    <property type="entry name" value="Tscrpt_rep_Rex"/>
</dbReference>
<dbReference type="SUPFAM" id="SSF51735">
    <property type="entry name" value="NAD(P)-binding Rossmann-fold domains"/>
    <property type="match status" value="1"/>
</dbReference>
<evidence type="ECO:0000259" key="8">
    <source>
        <dbReference type="SMART" id="SM00881"/>
    </source>
</evidence>
<dbReference type="AlphaFoldDB" id="A0A133KW00"/>
<dbReference type="GO" id="GO:0051775">
    <property type="term" value="P:response to redox state"/>
    <property type="evidence" value="ECO:0007669"/>
    <property type="project" value="InterPro"/>
</dbReference>
<dbReference type="GO" id="GO:0003677">
    <property type="term" value="F:DNA binding"/>
    <property type="evidence" value="ECO:0007669"/>
    <property type="project" value="UniProtKB-UniRule"/>
</dbReference>
<dbReference type="Pfam" id="PF06971">
    <property type="entry name" value="Put_DNA-bind_N"/>
    <property type="match status" value="1"/>
</dbReference>
<reference evidence="10" key="1">
    <citation type="submission" date="2016-01" db="EMBL/GenBank/DDBJ databases">
        <authorList>
            <person name="Mitreva M."/>
            <person name="Pepin K.H."/>
            <person name="Mihindukulasuriya K.A."/>
            <person name="Fulton R."/>
            <person name="Fronick C."/>
            <person name="O'Laughlin M."/>
            <person name="Miner T."/>
            <person name="Herter B."/>
            <person name="Rosa B.A."/>
            <person name="Cordes M."/>
            <person name="Tomlinson C."/>
            <person name="Wollam A."/>
            <person name="Palsikar V.B."/>
            <person name="Mardis E.R."/>
            <person name="Wilson R.K."/>
        </authorList>
    </citation>
    <scope>NUCLEOTIDE SEQUENCE [LARGE SCALE GENOMIC DNA]</scope>
    <source>
        <strain evidence="10">GED7749B</strain>
    </source>
</reference>
<dbReference type="InterPro" id="IPR036390">
    <property type="entry name" value="WH_DNA-bd_sf"/>
</dbReference>
<dbReference type="InterPro" id="IPR058203">
    <property type="entry name" value="Rex_bacilli-type"/>
</dbReference>
<evidence type="ECO:0000256" key="1">
    <source>
        <dbReference type="ARBA" id="ARBA00022490"/>
    </source>
</evidence>
<organism evidence="9 10">
    <name type="scientific">Heyndrickxia coagulans</name>
    <name type="common">Weizmannia coagulans</name>
    <dbReference type="NCBI Taxonomy" id="1398"/>
    <lineage>
        <taxon>Bacteria</taxon>
        <taxon>Bacillati</taxon>
        <taxon>Bacillota</taxon>
        <taxon>Bacilli</taxon>
        <taxon>Bacillales</taxon>
        <taxon>Bacillaceae</taxon>
        <taxon>Heyndrickxia</taxon>
    </lineage>
</organism>
<comment type="subunit">
    <text evidence="7">Homodimer.</text>
</comment>
<dbReference type="GO" id="GO:0005737">
    <property type="term" value="C:cytoplasm"/>
    <property type="evidence" value="ECO:0007669"/>
    <property type="project" value="UniProtKB-SubCell"/>
</dbReference>
<dbReference type="InterPro" id="IPR003781">
    <property type="entry name" value="CoA-bd"/>
</dbReference>
<accession>A0A133KW00</accession>
<dbReference type="EMBL" id="LRPN01000036">
    <property type="protein sequence ID" value="KWZ83751.1"/>
    <property type="molecule type" value="Genomic_DNA"/>
</dbReference>
<evidence type="ECO:0000313" key="9">
    <source>
        <dbReference type="EMBL" id="KWZ83751.1"/>
    </source>
</evidence>
<evidence type="ECO:0000256" key="5">
    <source>
        <dbReference type="ARBA" id="ARBA00023125"/>
    </source>
</evidence>
<name>A0A133KW00_HEYCO</name>
<protein>
    <recommendedName>
        <fullName evidence="7">Redox-sensing transcriptional repressor Rex</fullName>
    </recommendedName>
</protein>
<keyword evidence="3 7" id="KW-0805">Transcription regulation</keyword>
<dbReference type="GO" id="GO:0003700">
    <property type="term" value="F:DNA-binding transcription factor activity"/>
    <property type="evidence" value="ECO:0007669"/>
    <property type="project" value="UniProtKB-UniRule"/>
</dbReference>
<gene>
    <name evidence="7" type="primary">rex</name>
    <name evidence="9" type="ORF">HMPREF3213_01197</name>
</gene>
<evidence type="ECO:0000256" key="4">
    <source>
        <dbReference type="ARBA" id="ARBA00023027"/>
    </source>
</evidence>
<keyword evidence="4 7" id="KW-0520">NAD</keyword>
<dbReference type="HAMAP" id="MF_01131">
    <property type="entry name" value="Rex"/>
    <property type="match status" value="1"/>
</dbReference>
<dbReference type="SUPFAM" id="SSF46785">
    <property type="entry name" value="Winged helix' DNA-binding domain"/>
    <property type="match status" value="1"/>
</dbReference>
<comment type="caution">
    <text evidence="9">The sequence shown here is derived from an EMBL/GenBank/DDBJ whole genome shotgun (WGS) entry which is preliminary data.</text>
</comment>
<comment type="function">
    <text evidence="7">Modulates transcription in response to changes in cellular NADH/NAD(+) redox state.</text>
</comment>
<sequence>MAALPFWNGRTIGTNSTKNLSFQLGGFHMKDESVKIPQATAKRLPLYYRYLRNLYTLGKQRVSSAELSEAVKVDSATIRRDFSYFGALGKKGYGYNVKYLLSFFGKTLNQDEITDVALVGVGNLGTALLNYNFSKNNSARIVMAFDNDPGKVGSHVGNVPVYSMDELRERLCAEDVTVVILTVPASSAQAVTDELASTNVKGVLNFTPARLNVPPDIRVHHIDLAVELQALIYFLKHYSNDEENLKETKEPVAKP</sequence>
<evidence type="ECO:0000256" key="6">
    <source>
        <dbReference type="ARBA" id="ARBA00023163"/>
    </source>
</evidence>
<dbReference type="GO" id="GO:0045892">
    <property type="term" value="P:negative regulation of DNA-templated transcription"/>
    <property type="evidence" value="ECO:0007669"/>
    <property type="project" value="InterPro"/>
</dbReference>
<feature type="binding site" evidence="7">
    <location>
        <begin position="120"/>
        <end position="125"/>
    </location>
    <ligand>
        <name>NAD(+)</name>
        <dbReference type="ChEBI" id="CHEBI:57540"/>
    </ligand>
</feature>
<dbReference type="NCBIfam" id="NF003995">
    <property type="entry name" value="PRK05472.2-4"/>
    <property type="match status" value="1"/>
</dbReference>
<dbReference type="InterPro" id="IPR036291">
    <property type="entry name" value="NAD(P)-bd_dom_sf"/>
</dbReference>
<dbReference type="Proteomes" id="UP000070376">
    <property type="component" value="Unassembled WGS sequence"/>
</dbReference>
<keyword evidence="2 7" id="KW-0678">Repressor</keyword>
<proteinExistence type="inferred from homology"/>
<comment type="subcellular location">
    <subcellularLocation>
        <location evidence="7">Cytoplasm</location>
    </subcellularLocation>
</comment>
<evidence type="ECO:0000256" key="3">
    <source>
        <dbReference type="ARBA" id="ARBA00023015"/>
    </source>
</evidence>
<evidence type="ECO:0000313" key="10">
    <source>
        <dbReference type="Proteomes" id="UP000070376"/>
    </source>
</evidence>
<dbReference type="SMART" id="SM00881">
    <property type="entry name" value="CoA_binding"/>
    <property type="match status" value="1"/>
</dbReference>
<evidence type="ECO:0000256" key="2">
    <source>
        <dbReference type="ARBA" id="ARBA00022491"/>
    </source>
</evidence>
<dbReference type="NCBIfam" id="NF003991">
    <property type="entry name" value="PRK05472.1-5"/>
    <property type="match status" value="1"/>
</dbReference>
<dbReference type="PANTHER" id="PTHR35786">
    <property type="entry name" value="REDOX-SENSING TRANSCRIPTIONAL REPRESSOR REX"/>
    <property type="match status" value="1"/>
</dbReference>
<dbReference type="InterPro" id="IPR036388">
    <property type="entry name" value="WH-like_DNA-bd_sf"/>
</dbReference>
<dbReference type="Gene3D" id="3.40.50.720">
    <property type="entry name" value="NAD(P)-binding Rossmann-like Domain"/>
    <property type="match status" value="1"/>
</dbReference>
<dbReference type="NCBIfam" id="NF003989">
    <property type="entry name" value="PRK05472.1-3"/>
    <property type="match status" value="1"/>
</dbReference>